<organism evidence="12 13">
    <name type="scientific">Clavelina lepadiformis</name>
    <name type="common">Light-bulb sea squirt</name>
    <name type="synonym">Ascidia lepadiformis</name>
    <dbReference type="NCBI Taxonomy" id="159417"/>
    <lineage>
        <taxon>Eukaryota</taxon>
        <taxon>Metazoa</taxon>
        <taxon>Chordata</taxon>
        <taxon>Tunicata</taxon>
        <taxon>Ascidiacea</taxon>
        <taxon>Aplousobranchia</taxon>
        <taxon>Clavelinidae</taxon>
        <taxon>Clavelina</taxon>
    </lineage>
</organism>
<comment type="subcellular location">
    <subcellularLocation>
        <location evidence="1 10">Preautophagosomal structure membrane</location>
        <topology evidence="1 10">Multi-pass membrane protein</topology>
    </subcellularLocation>
</comment>
<dbReference type="EMBL" id="CAWYQH010000152">
    <property type="protein sequence ID" value="CAK8695951.1"/>
    <property type="molecule type" value="Genomic_DNA"/>
</dbReference>
<evidence type="ECO:0000313" key="12">
    <source>
        <dbReference type="EMBL" id="CAK8695951.1"/>
    </source>
</evidence>
<comment type="function">
    <text evidence="10">Phospholipid scramblase involved in autophagy. Cycles between the preautophagosomal structure/phagophore assembly site (PAS) and the cytoplasmic vesicle pool and supplies membrane for the growing autophagosome. Lipid scramblase activity plays a key role in preautophagosomal structure/phagophore assembly by distributing the phospholipids that arrive through ATG2 from the cytoplasmic to the luminal leaflet of the bilayer, thereby driving autophagosomal membrane expansion.</text>
</comment>
<name>A0ABP0GW47_CLALP</name>
<feature type="transmembrane region" description="Helical" evidence="10">
    <location>
        <begin position="374"/>
        <end position="396"/>
    </location>
</feature>
<keyword evidence="4 10" id="KW-0813">Transport</keyword>
<evidence type="ECO:0000256" key="3">
    <source>
        <dbReference type="ARBA" id="ARBA00018074"/>
    </source>
</evidence>
<evidence type="ECO:0000256" key="1">
    <source>
        <dbReference type="ARBA" id="ARBA00004511"/>
    </source>
</evidence>
<evidence type="ECO:0000256" key="7">
    <source>
        <dbReference type="ARBA" id="ARBA00023006"/>
    </source>
</evidence>
<keyword evidence="7 10" id="KW-0072">Autophagy</keyword>
<feature type="compositionally biased region" description="Pro residues" evidence="11">
    <location>
        <begin position="862"/>
        <end position="872"/>
    </location>
</feature>
<feature type="transmembrane region" description="Helical" evidence="10">
    <location>
        <begin position="289"/>
        <end position="313"/>
    </location>
</feature>
<sequence>MSEFHTSYYKFDSPNEEDNGCHEGAFLMPVPDTNKARWHHIEDLDNFFVRVYQYHQQHGFLYIILEQCFKLAQFVFVVVVSTLLAVCVDYNILFGDKLPPEFHSNNTTEKVGFTDIFRSDCPERIGNHTWLSFLLIIALVVWLLKAIKIVFNLIQLLDIRRFYRMALHVKENELDNLTWHEIQRRLMSVQEEQQMCIHKQQLTELDIYNRILRFKNYMVAMVNKGLLPPRMNFPLLGDIVFFTQSLKYNMELIFFWGPRAIFANSYHMKDEYKLKGRREDLARQLSNNLLWLGIINLILSPAIFLWQVLYSFFSYAELLKRDPGRFGARKWSTYAKLYLRHFNELPHEFEARLNRAYKPASSYMKAFYSPTISLVARNVGFFAGSILALLVFLSLLDEDSLRIAHFISVMGVCGVIVAVCASLTPDEHAVLRPEQLMCTVVAQVHYAPDFWRGQAHTYQVRDEFSHLFQYKAVYILEELFSPIFTPFILIFWMRKRSLAIVDFFRNFTIDIAGVGDVCSFAQLDINKHGDPRWHNTDIDEPPHSYQADDGKTELSLMHFAATNPKWRAPEDEEKFLTNLKVNAKNDALNVSHYQSAPNPLLTSLNILGSGSMMGSTFLQPTYGNTLMSGISLKEQPHPQGSSIVTQTHQRAEVYRGATSSEGPVEGVKDGLVSSILLAQPGPSGPFSLNRSLPVNASPGAFVSSDDTRTVTSLEMSVSALYMHELHHQKLNERHNQMWETVAESRACDESNYSGMNNNQTAAVLRDSGNVPSHYGKGYQAIGELTSSDLFGCVSDDQSRAALKSSSQVSHAQPFLTVETTEFLSYGNEENSSDSDATPQDFHIPTHTVEAEQTSISVTIPKLPSPHYRPPEV</sequence>
<dbReference type="PANTHER" id="PTHR13038">
    <property type="entry name" value="APG9 AUTOPHAGY 9"/>
    <property type="match status" value="1"/>
</dbReference>
<proteinExistence type="inferred from homology"/>
<evidence type="ECO:0000256" key="5">
    <source>
        <dbReference type="ARBA" id="ARBA00022692"/>
    </source>
</evidence>
<evidence type="ECO:0000256" key="10">
    <source>
        <dbReference type="RuleBase" id="RU364027"/>
    </source>
</evidence>
<evidence type="ECO:0000256" key="11">
    <source>
        <dbReference type="SAM" id="MobiDB-lite"/>
    </source>
</evidence>
<evidence type="ECO:0000313" key="13">
    <source>
        <dbReference type="Proteomes" id="UP001642483"/>
    </source>
</evidence>
<feature type="transmembrane region" description="Helical" evidence="10">
    <location>
        <begin position="130"/>
        <end position="154"/>
    </location>
</feature>
<comment type="similarity">
    <text evidence="2 10">Belongs to the ATG9 family.</text>
</comment>
<accession>A0ABP0GW47</accession>
<feature type="region of interest" description="Disordered" evidence="11">
    <location>
        <begin position="826"/>
        <end position="872"/>
    </location>
</feature>
<dbReference type="PANTHER" id="PTHR13038:SF10">
    <property type="entry name" value="AUTOPHAGY-RELATED PROTEIN 9"/>
    <property type="match status" value="1"/>
</dbReference>
<evidence type="ECO:0000256" key="6">
    <source>
        <dbReference type="ARBA" id="ARBA00022989"/>
    </source>
</evidence>
<evidence type="ECO:0000256" key="2">
    <source>
        <dbReference type="ARBA" id="ARBA00006185"/>
    </source>
</evidence>
<reference evidence="12 13" key="1">
    <citation type="submission" date="2024-02" db="EMBL/GenBank/DDBJ databases">
        <authorList>
            <person name="Daric V."/>
            <person name="Darras S."/>
        </authorList>
    </citation>
    <scope>NUCLEOTIDE SEQUENCE [LARGE SCALE GENOMIC DNA]</scope>
</reference>
<feature type="transmembrane region" description="Helical" evidence="10">
    <location>
        <begin position="403"/>
        <end position="424"/>
    </location>
</feature>
<gene>
    <name evidence="12" type="ORF">CVLEPA_LOCUS29151</name>
</gene>
<feature type="compositionally biased region" description="Polar residues" evidence="11">
    <location>
        <begin position="826"/>
        <end position="837"/>
    </location>
</feature>
<evidence type="ECO:0000256" key="8">
    <source>
        <dbReference type="ARBA" id="ARBA00023055"/>
    </source>
</evidence>
<keyword evidence="5 10" id="KW-0812">Transmembrane</keyword>
<protein>
    <recommendedName>
        <fullName evidence="3 10">Autophagy-related protein 9</fullName>
    </recommendedName>
</protein>
<keyword evidence="13" id="KW-1185">Reference proteome</keyword>
<keyword evidence="9 10" id="KW-0472">Membrane</keyword>
<evidence type="ECO:0000256" key="4">
    <source>
        <dbReference type="ARBA" id="ARBA00022448"/>
    </source>
</evidence>
<keyword evidence="6 10" id="KW-1133">Transmembrane helix</keyword>
<evidence type="ECO:0000256" key="9">
    <source>
        <dbReference type="ARBA" id="ARBA00023136"/>
    </source>
</evidence>
<dbReference type="InterPro" id="IPR007241">
    <property type="entry name" value="Autophagy-rel_prot_9"/>
</dbReference>
<keyword evidence="8 10" id="KW-0445">Lipid transport</keyword>
<feature type="transmembrane region" description="Helical" evidence="10">
    <location>
        <begin position="71"/>
        <end position="93"/>
    </location>
</feature>
<dbReference type="Pfam" id="PF04109">
    <property type="entry name" value="ATG9"/>
    <property type="match status" value="1"/>
</dbReference>
<comment type="caution">
    <text evidence="12">The sequence shown here is derived from an EMBL/GenBank/DDBJ whole genome shotgun (WGS) entry which is preliminary data.</text>
</comment>
<dbReference type="Proteomes" id="UP001642483">
    <property type="component" value="Unassembled WGS sequence"/>
</dbReference>